<dbReference type="PANTHER" id="PTHR28037">
    <property type="entry name" value="ALCOHOL O-ACETYLTRANSFERASE 1-RELATED"/>
    <property type="match status" value="1"/>
</dbReference>
<dbReference type="EMBL" id="CP002659">
    <property type="protein sequence ID" value="AEC01621.1"/>
    <property type="molecule type" value="Genomic_DNA"/>
</dbReference>
<dbReference type="KEGG" id="scc:Spico_0392"/>
<name>F4GHT3_PARC1</name>
<proteinExistence type="predicted"/>
<accession>F4GHT3</accession>
<dbReference type="InterPro" id="IPR052058">
    <property type="entry name" value="Alcohol_O-acetyltransferase"/>
</dbReference>
<dbReference type="eggNOG" id="COG4908">
    <property type="taxonomic scope" value="Bacteria"/>
</dbReference>
<organism evidence="1 2">
    <name type="scientific">Parasphaerochaeta coccoides (strain ATCC BAA-1237 / DSM 17374 / SPN1)</name>
    <name type="common">Sphaerochaeta coccoides</name>
    <dbReference type="NCBI Taxonomy" id="760011"/>
    <lineage>
        <taxon>Bacteria</taxon>
        <taxon>Pseudomonadati</taxon>
        <taxon>Spirochaetota</taxon>
        <taxon>Spirochaetia</taxon>
        <taxon>Spirochaetales</taxon>
        <taxon>Sphaerochaetaceae</taxon>
        <taxon>Parasphaerochaeta</taxon>
    </lineage>
</organism>
<reference evidence="1 2" key="2">
    <citation type="journal article" date="2012" name="Stand. Genomic Sci.">
        <title>Complete genome sequence of the termite hindgut bacterium Spirochaeta coccoides type strain (SPN1(T)), reclassification in the genus Sphaerochaeta as Sphaerochaeta coccoides comb. nov. and emendations of the family Spirochaetaceae and the genus Sphaerochaeta.</title>
        <authorList>
            <person name="Abt B."/>
            <person name="Han C."/>
            <person name="Scheuner C."/>
            <person name="Lu M."/>
            <person name="Lapidus A."/>
            <person name="Nolan M."/>
            <person name="Lucas S."/>
            <person name="Hammon N."/>
            <person name="Deshpande S."/>
            <person name="Cheng J.F."/>
            <person name="Tapia R."/>
            <person name="Goodwin L.A."/>
            <person name="Pitluck S."/>
            <person name="Liolios K."/>
            <person name="Pagani I."/>
            <person name="Ivanova N."/>
            <person name="Mavromatis K."/>
            <person name="Mikhailova N."/>
            <person name="Huntemann M."/>
            <person name="Pati A."/>
            <person name="Chen A."/>
            <person name="Palaniappan K."/>
            <person name="Land M."/>
            <person name="Hauser L."/>
            <person name="Brambilla E.M."/>
            <person name="Rohde M."/>
            <person name="Spring S."/>
            <person name="Gronow S."/>
            <person name="Goker M."/>
            <person name="Woyke T."/>
            <person name="Bristow J."/>
            <person name="Eisen J.A."/>
            <person name="Markowitz V."/>
            <person name="Hugenholtz P."/>
            <person name="Kyrpides N.C."/>
            <person name="Klenk H.P."/>
            <person name="Detter J.C."/>
        </authorList>
    </citation>
    <scope>NUCLEOTIDE SEQUENCE [LARGE SCALE GENOMIC DNA]</scope>
    <source>
        <strain evidence="2">ATCC BAA-1237 / DSM 17374 / SPN1</strain>
    </source>
</reference>
<protein>
    <submittedName>
        <fullName evidence="1">Alcohol acetyltransferase</fullName>
    </submittedName>
</protein>
<dbReference type="HOGENOM" id="CLU_031688_0_0_12"/>
<evidence type="ECO:0000313" key="1">
    <source>
        <dbReference type="EMBL" id="AEC01621.1"/>
    </source>
</evidence>
<dbReference type="RefSeq" id="WP_013739017.1">
    <property type="nucleotide sequence ID" value="NC_015436.1"/>
</dbReference>
<dbReference type="STRING" id="760011.Spico_0392"/>
<dbReference type="SUPFAM" id="SSF52777">
    <property type="entry name" value="CoA-dependent acyltransferases"/>
    <property type="match status" value="1"/>
</dbReference>
<reference evidence="2" key="1">
    <citation type="submission" date="2011-04" db="EMBL/GenBank/DDBJ databases">
        <title>The complete genome of Spirochaeta coccoides DSM 17374.</title>
        <authorList>
            <person name="Lucas S."/>
            <person name="Copeland A."/>
            <person name="Lapidus A."/>
            <person name="Bruce D."/>
            <person name="Goodwin L."/>
            <person name="Pitluck S."/>
            <person name="Peters L."/>
            <person name="Kyrpides N."/>
            <person name="Mavromatis K."/>
            <person name="Pagani I."/>
            <person name="Ivanova N."/>
            <person name="Ovchinnikova G."/>
            <person name="Lu M."/>
            <person name="Detter J.C."/>
            <person name="Tapia R."/>
            <person name="Han C."/>
            <person name="Land M."/>
            <person name="Hauser L."/>
            <person name="Markowitz V."/>
            <person name="Cheng J.-F."/>
            <person name="Hugenholtz P."/>
            <person name="Woyke T."/>
            <person name="Wu D."/>
            <person name="Spring S."/>
            <person name="Schroeder M."/>
            <person name="Brambilla E."/>
            <person name="Klenk H.-P."/>
            <person name="Eisen J.A."/>
        </authorList>
    </citation>
    <scope>NUCLEOTIDE SEQUENCE [LARGE SCALE GENOMIC DNA]</scope>
    <source>
        <strain evidence="2">ATCC BAA-1237 / DSM 17374 / SPN1</strain>
    </source>
</reference>
<dbReference type="AlphaFoldDB" id="F4GHT3"/>
<keyword evidence="2" id="KW-1185">Reference proteome</keyword>
<dbReference type="Gene3D" id="3.30.559.30">
    <property type="entry name" value="Nonribosomal peptide synthetase, condensation domain"/>
    <property type="match status" value="1"/>
</dbReference>
<sequence length="458" mass="51522">MKRWYKLDNTAKLYPAVMKKTNACVFRVSAVLAENIDPATLQRAAETTISRFPTMAVKLKTGVFWAYLYENTNPLVVQAEATYPCMPIMGDKETNEYLFKIMYFKRRISLECFHAITDGTGAMEFLKSLVYQYLLLMGKDVRDDGLILLPEGVPQKEEEEDGCLKYHDEHARTSKVEMRKARAIQGTLLKNRGTHVVHGVIPSSAFKEHARRHGTTVTGYLAAVFAQAISLADSQQGYDKYPIQIGIPVNLRKFFPSKTLRNFVSQVSVNLPASSGQQDFGDMVESVTAQMEATLTQENLSARIATYVSYEKMLGVRLIPWFLKKAVISFISQRANNAVTSVMTNLGCIKLPPSMEKHILMMEVLLPSQEAASISCGVCSVNDKLNISFTGNTVESDVVRRFFELLHELTELDIDVYSNGWIENDTVSMNGIGSYPVYPAQPFGRKERNRVILPYFHS</sequence>
<dbReference type="Proteomes" id="UP000007939">
    <property type="component" value="Chromosome"/>
</dbReference>
<dbReference type="OrthoDB" id="4876345at2"/>
<evidence type="ECO:0000313" key="2">
    <source>
        <dbReference type="Proteomes" id="UP000007939"/>
    </source>
</evidence>
<dbReference type="PANTHER" id="PTHR28037:SF1">
    <property type="entry name" value="ALCOHOL O-ACETYLTRANSFERASE 1-RELATED"/>
    <property type="match status" value="1"/>
</dbReference>
<gene>
    <name evidence="1" type="ordered locus">Spico_0392</name>
</gene>